<sequence length="100" mass="11618">QINLTNKEWDAISLLIKVLRLFAKVTELLGGNKYATISFMYSAITVIKKGLFTNNNNSNIDFNFSFDIFDNDVVYEDKEELEENYVSSKQQQMCLVTKQY</sequence>
<dbReference type="Proteomes" id="UP000789920">
    <property type="component" value="Unassembled WGS sequence"/>
</dbReference>
<comment type="caution">
    <text evidence="1">The sequence shown here is derived from an EMBL/GenBank/DDBJ whole genome shotgun (WGS) entry which is preliminary data.</text>
</comment>
<dbReference type="EMBL" id="CAJVQC010005158">
    <property type="protein sequence ID" value="CAG8550011.1"/>
    <property type="molecule type" value="Genomic_DNA"/>
</dbReference>
<proteinExistence type="predicted"/>
<evidence type="ECO:0000313" key="2">
    <source>
        <dbReference type="Proteomes" id="UP000789920"/>
    </source>
</evidence>
<accession>A0ACA9LW51</accession>
<keyword evidence="2" id="KW-1185">Reference proteome</keyword>
<gene>
    <name evidence="1" type="ORF">RPERSI_LOCUS3916</name>
</gene>
<name>A0ACA9LW51_9GLOM</name>
<organism evidence="1 2">
    <name type="scientific">Racocetra persica</name>
    <dbReference type="NCBI Taxonomy" id="160502"/>
    <lineage>
        <taxon>Eukaryota</taxon>
        <taxon>Fungi</taxon>
        <taxon>Fungi incertae sedis</taxon>
        <taxon>Mucoromycota</taxon>
        <taxon>Glomeromycotina</taxon>
        <taxon>Glomeromycetes</taxon>
        <taxon>Diversisporales</taxon>
        <taxon>Gigasporaceae</taxon>
        <taxon>Racocetra</taxon>
    </lineage>
</organism>
<reference evidence="1" key="1">
    <citation type="submission" date="2021-06" db="EMBL/GenBank/DDBJ databases">
        <authorList>
            <person name="Kallberg Y."/>
            <person name="Tangrot J."/>
            <person name="Rosling A."/>
        </authorList>
    </citation>
    <scope>NUCLEOTIDE SEQUENCE</scope>
    <source>
        <strain evidence="1">MA461A</strain>
    </source>
</reference>
<evidence type="ECO:0000313" key="1">
    <source>
        <dbReference type="EMBL" id="CAG8550011.1"/>
    </source>
</evidence>
<protein>
    <submittedName>
        <fullName evidence="1">12571_t:CDS:1</fullName>
    </submittedName>
</protein>
<feature type="non-terminal residue" evidence="1">
    <location>
        <position position="1"/>
    </location>
</feature>